<accession>A0A368QBZ0</accession>
<reference evidence="2" key="1">
    <citation type="journal article" date="2012" name="Nat. Biotechnol.">
        <title>Reference genome sequence of the model plant Setaria.</title>
        <authorList>
            <person name="Bennetzen J.L."/>
            <person name="Schmutz J."/>
            <person name="Wang H."/>
            <person name="Percifield R."/>
            <person name="Hawkins J."/>
            <person name="Pontaroli A.C."/>
            <person name="Estep M."/>
            <person name="Feng L."/>
            <person name="Vaughn J.N."/>
            <person name="Grimwood J."/>
            <person name="Jenkins J."/>
            <person name="Barry K."/>
            <person name="Lindquist E."/>
            <person name="Hellsten U."/>
            <person name="Deshpande S."/>
            <person name="Wang X."/>
            <person name="Wu X."/>
            <person name="Mitros T."/>
            <person name="Triplett J."/>
            <person name="Yang X."/>
            <person name="Ye C.Y."/>
            <person name="Mauro-Herrera M."/>
            <person name="Wang L."/>
            <person name="Li P."/>
            <person name="Sharma M."/>
            <person name="Sharma R."/>
            <person name="Ronald P.C."/>
            <person name="Panaud O."/>
            <person name="Kellogg E.A."/>
            <person name="Brutnell T.P."/>
            <person name="Doust A.N."/>
            <person name="Tuskan G.A."/>
            <person name="Rokhsar D."/>
            <person name="Devos K.M."/>
        </authorList>
    </citation>
    <scope>NUCLEOTIDE SEQUENCE [LARGE SCALE GENOMIC DNA]</scope>
    <source>
        <strain evidence="2">Yugu1</strain>
    </source>
</reference>
<evidence type="ECO:0000313" key="2">
    <source>
        <dbReference type="EMBL" id="RCV15507.1"/>
    </source>
</evidence>
<feature type="region of interest" description="Disordered" evidence="1">
    <location>
        <begin position="65"/>
        <end position="97"/>
    </location>
</feature>
<dbReference type="EMBL" id="CM003530">
    <property type="protein sequence ID" value="RCV15507.1"/>
    <property type="molecule type" value="Genomic_DNA"/>
</dbReference>
<reference evidence="2" key="2">
    <citation type="submission" date="2015-07" db="EMBL/GenBank/DDBJ databases">
        <authorList>
            <person name="Noorani M."/>
        </authorList>
    </citation>
    <scope>NUCLEOTIDE SEQUENCE</scope>
    <source>
        <strain evidence="2">Yugu1</strain>
    </source>
</reference>
<proteinExistence type="predicted"/>
<feature type="region of interest" description="Disordered" evidence="1">
    <location>
        <begin position="1"/>
        <end position="25"/>
    </location>
</feature>
<protein>
    <submittedName>
        <fullName evidence="2">Uncharacterized protein</fullName>
    </submittedName>
</protein>
<sequence>MTSWHGATSRHGESGDAASKVAVRAGARRGDATAGIAWAKAGPWLGTRGRAQLGVARLRAAVASGSGGSCKRGAARRPVTQRQRQALEASRDVGSTAEQRLTAAARLPDQVPKEGEGKQRCLGRVDGEGVAGSTKMVALAVLLGMDGGGCSYDSSSARRSERGAGAGSRARVPTVVRASMDEASEPVLSGVHTPRRSKQKRVPYVAQLTCAQLSLASCDTHQLRAHAGRPFYRAEGTRGAMLPVSGSRTRQPSLASLSLILPVPALIPSAAFISPACISLSVPSGLLSSSVPRPCEGGLRRTHELLDQKRSSARACPWQRTMERMLAPVPWTDC</sequence>
<gene>
    <name evidence="2" type="ORF">SETIT_3G061200v2</name>
</gene>
<name>A0A368QBZ0_SETIT</name>
<organism evidence="2">
    <name type="scientific">Setaria italica</name>
    <name type="common">Foxtail millet</name>
    <name type="synonym">Panicum italicum</name>
    <dbReference type="NCBI Taxonomy" id="4555"/>
    <lineage>
        <taxon>Eukaryota</taxon>
        <taxon>Viridiplantae</taxon>
        <taxon>Streptophyta</taxon>
        <taxon>Embryophyta</taxon>
        <taxon>Tracheophyta</taxon>
        <taxon>Spermatophyta</taxon>
        <taxon>Magnoliopsida</taxon>
        <taxon>Liliopsida</taxon>
        <taxon>Poales</taxon>
        <taxon>Poaceae</taxon>
        <taxon>PACMAD clade</taxon>
        <taxon>Panicoideae</taxon>
        <taxon>Panicodae</taxon>
        <taxon>Paniceae</taxon>
        <taxon>Cenchrinae</taxon>
        <taxon>Setaria</taxon>
    </lineage>
</organism>
<dbReference type="AlphaFoldDB" id="A0A368QBZ0"/>
<evidence type="ECO:0000256" key="1">
    <source>
        <dbReference type="SAM" id="MobiDB-lite"/>
    </source>
</evidence>